<dbReference type="EMBL" id="UOEQ01000329">
    <property type="protein sequence ID" value="VAW21201.1"/>
    <property type="molecule type" value="Genomic_DNA"/>
</dbReference>
<proteinExistence type="predicted"/>
<accession>A0A3B0TRD9</accession>
<dbReference type="SUPFAM" id="SSF55961">
    <property type="entry name" value="Bet v1-like"/>
    <property type="match status" value="1"/>
</dbReference>
<dbReference type="CDD" id="cd07821">
    <property type="entry name" value="PYR_PYL_RCAR_like"/>
    <property type="match status" value="1"/>
</dbReference>
<dbReference type="InterPro" id="IPR019587">
    <property type="entry name" value="Polyketide_cyclase/dehydratase"/>
</dbReference>
<organism evidence="1">
    <name type="scientific">hydrothermal vent metagenome</name>
    <dbReference type="NCBI Taxonomy" id="652676"/>
    <lineage>
        <taxon>unclassified sequences</taxon>
        <taxon>metagenomes</taxon>
        <taxon>ecological metagenomes</taxon>
    </lineage>
</organism>
<dbReference type="InterPro" id="IPR023393">
    <property type="entry name" value="START-like_dom_sf"/>
</dbReference>
<sequence length="161" mass="18036">MLVLKSSVCVDASPQIVWEYLARVENVTHWVPAINKAWCEDNQSRGEGTVRHCKLDKFAIRETFIEWDEGRSFKYIATGAPMIKSASNRWSLEEINGQTLITSYAEIIVKGGVFGRLLEPMIFLATKYALPNALAPLKYYIETGKAFEGDAKDLPLAAAFC</sequence>
<gene>
    <name evidence="1" type="ORF">MNBD_ALPHA11-1135</name>
</gene>
<protein>
    <recommendedName>
        <fullName evidence="2">SRPBCC family protein</fullName>
    </recommendedName>
</protein>
<dbReference type="Pfam" id="PF10604">
    <property type="entry name" value="Polyketide_cyc2"/>
    <property type="match status" value="1"/>
</dbReference>
<name>A0A3B0TRD9_9ZZZZ</name>
<reference evidence="1" key="1">
    <citation type="submission" date="2018-06" db="EMBL/GenBank/DDBJ databases">
        <authorList>
            <person name="Zhirakovskaya E."/>
        </authorList>
    </citation>
    <scope>NUCLEOTIDE SEQUENCE</scope>
</reference>
<evidence type="ECO:0000313" key="1">
    <source>
        <dbReference type="EMBL" id="VAW21201.1"/>
    </source>
</evidence>
<evidence type="ECO:0008006" key="2">
    <source>
        <dbReference type="Google" id="ProtNLM"/>
    </source>
</evidence>
<dbReference type="Gene3D" id="3.30.530.20">
    <property type="match status" value="1"/>
</dbReference>
<dbReference type="AlphaFoldDB" id="A0A3B0TRD9"/>